<dbReference type="PROSITE" id="PS51898">
    <property type="entry name" value="TYR_RECOMBINASE"/>
    <property type="match status" value="1"/>
</dbReference>
<protein>
    <recommendedName>
        <fullName evidence="9">Tyrosine recombinase XerC</fullName>
    </recommendedName>
</protein>
<dbReference type="PROSITE" id="PS51900">
    <property type="entry name" value="CB"/>
    <property type="match status" value="1"/>
</dbReference>
<gene>
    <name evidence="9" type="primary">xerC</name>
    <name evidence="12" type="ORF">ENY07_03565</name>
</gene>
<evidence type="ECO:0000256" key="3">
    <source>
        <dbReference type="ARBA" id="ARBA00022618"/>
    </source>
</evidence>
<dbReference type="InterPro" id="IPR044068">
    <property type="entry name" value="CB"/>
</dbReference>
<name>A0A8J4H9F0_9PROT</name>
<comment type="similarity">
    <text evidence="9">Belongs to the 'phage' integrase family. XerC subfamily.</text>
</comment>
<organism evidence="12">
    <name type="scientific">Acidicaldus sp</name>
    <dbReference type="NCBI Taxonomy" id="1872105"/>
    <lineage>
        <taxon>Bacteria</taxon>
        <taxon>Pseudomonadati</taxon>
        <taxon>Pseudomonadota</taxon>
        <taxon>Alphaproteobacteria</taxon>
        <taxon>Acetobacterales</taxon>
        <taxon>Acetobacteraceae</taxon>
        <taxon>Acidicaldus</taxon>
    </lineage>
</organism>
<dbReference type="Pfam" id="PF02899">
    <property type="entry name" value="Phage_int_SAM_1"/>
    <property type="match status" value="1"/>
</dbReference>
<dbReference type="InterPro" id="IPR011010">
    <property type="entry name" value="DNA_brk_join_enz"/>
</dbReference>
<dbReference type="GO" id="GO:0051301">
    <property type="term" value="P:cell division"/>
    <property type="evidence" value="ECO:0007669"/>
    <property type="project" value="UniProtKB-KW"/>
</dbReference>
<evidence type="ECO:0000256" key="5">
    <source>
        <dbReference type="ARBA" id="ARBA00022908"/>
    </source>
</evidence>
<dbReference type="InterPro" id="IPR004107">
    <property type="entry name" value="Integrase_SAM-like_N"/>
</dbReference>
<feature type="active site" description="O-(3'-phospho-DNA)-tyrosine intermediate" evidence="9">
    <location>
        <position position="299"/>
    </location>
</feature>
<evidence type="ECO:0000313" key="12">
    <source>
        <dbReference type="EMBL" id="HGC42289.1"/>
    </source>
</evidence>
<dbReference type="PANTHER" id="PTHR30349:SF90">
    <property type="entry name" value="TYROSINE RECOMBINASE XERD"/>
    <property type="match status" value="1"/>
</dbReference>
<feature type="active site" evidence="9">
    <location>
        <position position="290"/>
    </location>
</feature>
<feature type="domain" description="Tyr recombinase" evidence="10">
    <location>
        <begin position="128"/>
        <end position="312"/>
    </location>
</feature>
<dbReference type="HAMAP" id="MF_01808">
    <property type="entry name" value="Recomb_XerC_XerD"/>
    <property type="match status" value="1"/>
</dbReference>
<keyword evidence="4 9" id="KW-0159">Chromosome partition</keyword>
<reference evidence="12" key="1">
    <citation type="journal article" date="2020" name="mSystems">
        <title>Genome- and Community-Level Interaction Insights into Carbon Utilization and Element Cycling Functions of Hydrothermarchaeota in Hydrothermal Sediment.</title>
        <authorList>
            <person name="Zhou Z."/>
            <person name="Liu Y."/>
            <person name="Xu W."/>
            <person name="Pan J."/>
            <person name="Luo Z.H."/>
            <person name="Li M."/>
        </authorList>
    </citation>
    <scope>NUCLEOTIDE SEQUENCE</scope>
    <source>
        <strain evidence="12">SpSt-997</strain>
    </source>
</reference>
<evidence type="ECO:0000259" key="10">
    <source>
        <dbReference type="PROSITE" id="PS51898"/>
    </source>
</evidence>
<evidence type="ECO:0000256" key="1">
    <source>
        <dbReference type="ARBA" id="ARBA00004496"/>
    </source>
</evidence>
<comment type="function">
    <text evidence="9">Site-specific tyrosine recombinase, which acts by catalyzing the cutting and rejoining of the recombining DNA molecules. The XerC-XerD complex is essential to convert dimers of the bacterial chromosome into monomers to permit their segregation at cell division. It also contributes to the segregational stability of plasmids.</text>
</comment>
<dbReference type="GO" id="GO:0005737">
    <property type="term" value="C:cytoplasm"/>
    <property type="evidence" value="ECO:0007669"/>
    <property type="project" value="UniProtKB-SubCell"/>
</dbReference>
<dbReference type="GO" id="GO:0003677">
    <property type="term" value="F:DNA binding"/>
    <property type="evidence" value="ECO:0007669"/>
    <property type="project" value="UniProtKB-UniRule"/>
</dbReference>
<dbReference type="GO" id="GO:0006313">
    <property type="term" value="P:DNA transposition"/>
    <property type="evidence" value="ECO:0007669"/>
    <property type="project" value="UniProtKB-UniRule"/>
</dbReference>
<dbReference type="SUPFAM" id="SSF47823">
    <property type="entry name" value="lambda integrase-like, N-terminal domain"/>
    <property type="match status" value="1"/>
</dbReference>
<dbReference type="InterPro" id="IPR023009">
    <property type="entry name" value="Tyrosine_recombinase_XerC/XerD"/>
</dbReference>
<dbReference type="Gene3D" id="1.10.150.130">
    <property type="match status" value="1"/>
</dbReference>
<evidence type="ECO:0000256" key="2">
    <source>
        <dbReference type="ARBA" id="ARBA00022490"/>
    </source>
</evidence>
<dbReference type="InterPro" id="IPR050090">
    <property type="entry name" value="Tyrosine_recombinase_XerCD"/>
</dbReference>
<dbReference type="GO" id="GO:0009037">
    <property type="term" value="F:tyrosine-based site-specific recombinase activity"/>
    <property type="evidence" value="ECO:0007669"/>
    <property type="project" value="UniProtKB-UniRule"/>
</dbReference>
<evidence type="ECO:0000256" key="4">
    <source>
        <dbReference type="ARBA" id="ARBA00022829"/>
    </source>
</evidence>
<dbReference type="AlphaFoldDB" id="A0A8J4H9F0"/>
<dbReference type="InterPro" id="IPR002104">
    <property type="entry name" value="Integrase_catalytic"/>
</dbReference>
<keyword evidence="8 9" id="KW-0131">Cell cycle</keyword>
<accession>A0A8J4H9F0</accession>
<dbReference type="InterPro" id="IPR013762">
    <property type="entry name" value="Integrase-like_cat_sf"/>
</dbReference>
<evidence type="ECO:0000256" key="6">
    <source>
        <dbReference type="ARBA" id="ARBA00023125"/>
    </source>
</evidence>
<dbReference type="Pfam" id="PF00589">
    <property type="entry name" value="Phage_integrase"/>
    <property type="match status" value="1"/>
</dbReference>
<keyword evidence="6 9" id="KW-0238">DNA-binding</keyword>
<feature type="active site" evidence="9">
    <location>
        <position position="264"/>
    </location>
</feature>
<proteinExistence type="inferred from homology"/>
<keyword evidence="2 9" id="KW-0963">Cytoplasm</keyword>
<evidence type="ECO:0000259" key="11">
    <source>
        <dbReference type="PROSITE" id="PS51900"/>
    </source>
</evidence>
<sequence>MPGKVDSVATAPRKGESAEAARLAWLAWLEGERRAASGTLEAYGRDVAGFLGFLVGHLGGEPDLAALALLRPGDFRAWLASAAAAGIDAATRSRRLSALRSFFRFLARRRGIENAALAVILAPRRKPRLPRALSRENAAVVAHDVGEISAAGPLQARDTALFSLLYGSGLRISEALALNIADAPRVGTEAPLRVRGKGDKERLVPVLPVVRAAIAAWLAQHPRPEPAAPLFLGARGKRLDPAVAERILRRFRRERGLPEHATPHALRHSFATHLLQEGADLRAIQELLGHSSLATTERYTAVATDQLLAVWRGAHPRAR</sequence>
<comment type="caution">
    <text evidence="12">The sequence shown here is derived from an EMBL/GenBank/DDBJ whole genome shotgun (WGS) entry which is preliminary data.</text>
</comment>
<evidence type="ECO:0000256" key="7">
    <source>
        <dbReference type="ARBA" id="ARBA00023172"/>
    </source>
</evidence>
<feature type="active site" evidence="9">
    <location>
        <position position="267"/>
    </location>
</feature>
<dbReference type="PANTHER" id="PTHR30349">
    <property type="entry name" value="PHAGE INTEGRASE-RELATED"/>
    <property type="match status" value="1"/>
</dbReference>
<feature type="domain" description="Core-binding (CB)" evidence="11">
    <location>
        <begin position="16"/>
        <end position="107"/>
    </location>
</feature>
<feature type="active site" evidence="9">
    <location>
        <position position="171"/>
    </location>
</feature>
<keyword evidence="3 9" id="KW-0132">Cell division</keyword>
<feature type="active site" evidence="9">
    <location>
        <position position="197"/>
    </location>
</feature>
<evidence type="ECO:0000256" key="8">
    <source>
        <dbReference type="ARBA" id="ARBA00023306"/>
    </source>
</evidence>
<keyword evidence="5 9" id="KW-0229">DNA integration</keyword>
<dbReference type="InterPro" id="IPR010998">
    <property type="entry name" value="Integrase_recombinase_N"/>
</dbReference>
<comment type="subunit">
    <text evidence="9">Forms a cyclic heterotetrameric complex composed of two molecules of XerC and two molecules of XerD.</text>
</comment>
<dbReference type="EMBL" id="DTQM01000069">
    <property type="protein sequence ID" value="HGC42289.1"/>
    <property type="molecule type" value="Genomic_DNA"/>
</dbReference>
<dbReference type="Gene3D" id="1.10.443.10">
    <property type="entry name" value="Intergrase catalytic core"/>
    <property type="match status" value="1"/>
</dbReference>
<evidence type="ECO:0000256" key="9">
    <source>
        <dbReference type="HAMAP-Rule" id="MF_01808"/>
    </source>
</evidence>
<keyword evidence="7 9" id="KW-0233">DNA recombination</keyword>
<dbReference type="SUPFAM" id="SSF56349">
    <property type="entry name" value="DNA breaking-rejoining enzymes"/>
    <property type="match status" value="1"/>
</dbReference>
<dbReference type="GO" id="GO:0007059">
    <property type="term" value="P:chromosome segregation"/>
    <property type="evidence" value="ECO:0007669"/>
    <property type="project" value="UniProtKB-UniRule"/>
</dbReference>
<comment type="subcellular location">
    <subcellularLocation>
        <location evidence="1 9">Cytoplasm</location>
    </subcellularLocation>
</comment>